<geneLocation type="plasmid" evidence="1">
    <name>pYUI-1</name>
</geneLocation>
<dbReference type="AlphaFoldDB" id="A0A385EKI0"/>
<keyword evidence="1" id="KW-0614">Plasmid</keyword>
<evidence type="ECO:0000313" key="1">
    <source>
        <dbReference type="EMBL" id="AXQ85769.1"/>
    </source>
</evidence>
<protein>
    <recommendedName>
        <fullName evidence="2">Restriction endonuclease</fullName>
    </recommendedName>
</protein>
<dbReference type="EMBL" id="MH594579">
    <property type="protein sequence ID" value="AXQ85769.1"/>
    <property type="molecule type" value="Genomic_DNA"/>
</dbReference>
<accession>A0A385EKI0</accession>
<name>A0A385EKI0_PSEAI</name>
<evidence type="ECO:0008006" key="2">
    <source>
        <dbReference type="Google" id="ProtNLM"/>
    </source>
</evidence>
<reference evidence="1" key="1">
    <citation type="submission" date="2018-07" db="EMBL/GenBank/DDBJ databases">
        <title>Plasmid encoding blaIMP-1, pYUI-1, from a clinical Pseudomonas aeruginosa isolate.</title>
        <authorList>
            <person name="Findlay J."/>
            <person name="Avison M.B."/>
        </authorList>
    </citation>
    <scope>NUCLEOTIDE SEQUENCE</scope>
    <source>
        <strain evidence="1">PA-IMP-1</strain>
        <plasmid evidence="1">pYUI-1</plasmid>
    </source>
</reference>
<organism evidence="1">
    <name type="scientific">Pseudomonas aeruginosa</name>
    <dbReference type="NCBI Taxonomy" id="287"/>
    <lineage>
        <taxon>Bacteria</taxon>
        <taxon>Pseudomonadati</taxon>
        <taxon>Pseudomonadota</taxon>
        <taxon>Gammaproteobacteria</taxon>
        <taxon>Pseudomonadales</taxon>
        <taxon>Pseudomonadaceae</taxon>
        <taxon>Pseudomonas</taxon>
    </lineage>
</organism>
<sequence>MQDRSVVNRQGFNPELDLPYSLRISDFEHAMEDIYDFFHDVNNLLSNKGLHRLDDMMRPAAMSGLISDMITASLAKFSRSLVENKHFNGHPDLVVRGKYPNDSISSGEDGIEIKTTRKNGGAVDTHGARSQWMCVFVYNVDNETEPASDRKSMKFTEVYLCHVDENDFRRNDRGALGTRTATLHKEGLKKLRESWVYKDLV</sequence>
<dbReference type="RefSeq" id="WP_069475750.1">
    <property type="nucleotide sequence ID" value="NZ_MH594579.1"/>
</dbReference>
<proteinExistence type="predicted"/>